<dbReference type="SUPFAM" id="SSF47676">
    <property type="entry name" value="Conserved domain common to transcription factors TFIIS, elongin A, CRSP70"/>
    <property type="match status" value="1"/>
</dbReference>
<dbReference type="eggNOG" id="ENOG502RRUR">
    <property type="taxonomic scope" value="Eukaryota"/>
</dbReference>
<dbReference type="PANTHER" id="PTHR46554:SF1">
    <property type="entry name" value="MEDIATOR OF RNA POLYMERASE II TRANSCRIPTION SUBUNIT 26B-RELATED"/>
    <property type="match status" value="1"/>
</dbReference>
<dbReference type="InterPro" id="IPR035441">
    <property type="entry name" value="TFIIS/LEDGF_dom_sf"/>
</dbReference>
<dbReference type="AlphaFoldDB" id="M7ZPH4"/>
<dbReference type="EMBL" id="KD048228">
    <property type="protein sequence ID" value="EMS65133.1"/>
    <property type="molecule type" value="Genomic_DNA"/>
</dbReference>
<proteinExistence type="predicted"/>
<dbReference type="InterPro" id="IPR017923">
    <property type="entry name" value="TFIIS_N"/>
</dbReference>
<evidence type="ECO:0000313" key="5">
    <source>
        <dbReference type="EMBL" id="EMS65133.1"/>
    </source>
</evidence>
<dbReference type="STRING" id="4572.M7ZPH4"/>
<name>M7ZPH4_TRIUA</name>
<evidence type="ECO:0000256" key="1">
    <source>
        <dbReference type="ARBA" id="ARBA00004123"/>
    </source>
</evidence>
<comment type="subcellular location">
    <subcellularLocation>
        <location evidence="1 3">Nucleus</location>
    </subcellularLocation>
</comment>
<organism evidence="5">
    <name type="scientific">Triticum urartu</name>
    <name type="common">Red wild einkorn</name>
    <name type="synonym">Crithodium urartu</name>
    <dbReference type="NCBI Taxonomy" id="4572"/>
    <lineage>
        <taxon>Eukaryota</taxon>
        <taxon>Viridiplantae</taxon>
        <taxon>Streptophyta</taxon>
        <taxon>Embryophyta</taxon>
        <taxon>Tracheophyta</taxon>
        <taxon>Spermatophyta</taxon>
        <taxon>Magnoliopsida</taxon>
        <taxon>Liliopsida</taxon>
        <taxon>Poales</taxon>
        <taxon>Poaceae</taxon>
        <taxon>BOP clade</taxon>
        <taxon>Pooideae</taxon>
        <taxon>Triticodae</taxon>
        <taxon>Triticeae</taxon>
        <taxon>Triticinae</taxon>
        <taxon>Triticum</taxon>
    </lineage>
</organism>
<dbReference type="PROSITE" id="PS51319">
    <property type="entry name" value="TFIIS_N"/>
    <property type="match status" value="1"/>
</dbReference>
<feature type="region of interest" description="Disordered" evidence="4">
    <location>
        <begin position="358"/>
        <end position="380"/>
    </location>
</feature>
<feature type="compositionally biased region" description="Low complexity" evidence="4">
    <location>
        <begin position="360"/>
        <end position="369"/>
    </location>
</feature>
<dbReference type="Gene3D" id="1.20.930.10">
    <property type="entry name" value="Conserved domain common to transcription factors TFIIS, elongin A, CRSP70"/>
    <property type="match status" value="1"/>
</dbReference>
<keyword evidence="2 3" id="KW-0539">Nucleus</keyword>
<evidence type="ECO:0000256" key="4">
    <source>
        <dbReference type="SAM" id="MobiDB-lite"/>
    </source>
</evidence>
<protein>
    <submittedName>
        <fullName evidence="5">Uncharacterized protein</fullName>
    </submittedName>
</protein>
<dbReference type="PANTHER" id="PTHR46554">
    <property type="entry name" value="MEDIATOR OF RNA POLYMERASE II TRANSCRIPTION SUBUNIT 26A-RELATED"/>
    <property type="match status" value="1"/>
</dbReference>
<evidence type="ECO:0000256" key="3">
    <source>
        <dbReference type="PROSITE-ProRule" id="PRU00649"/>
    </source>
</evidence>
<dbReference type="InterPro" id="IPR003617">
    <property type="entry name" value="TFIIS/CRSP70_N_sub"/>
</dbReference>
<dbReference type="OMA" id="QEDNDEC"/>
<dbReference type="SMART" id="SM00509">
    <property type="entry name" value="TFS2N"/>
    <property type="match status" value="1"/>
</dbReference>
<gene>
    <name evidence="5" type="ORF">TRIUR3_29445</name>
</gene>
<sequence>MAPPPPSPSLDYWRGFFSGARASIFDTIDAAIRLAAADNPDGLRARRDAIAHRLYTVLNVLPPPEDAVLVAAAPAFPDVTRRHDPVVSEVFRVKAALASNQQMSEDELLDLLRRLQQLKLTVDAIKVTEIGKAVKHLRNYGSKQIRILVRSLIDINIFGELHCRGWQAIVSEWVSDEGAIVRCPNMILLKLSADRTPQSMEASCIEQEEDVRINAKEGEQQYATNHESVKKQPPMALQYDPVQNWRLDQSAVRQSRLRESCGWQTGQQYITEAEEKPTNAAFGPGRPHRLHSEPIGSEVRPKPPQGILLSQTQRRTKPTIPNRPLGRHDENQVQTMLELAKNAKVEATKQKLEEGYQEFNNGANNTNGGSARPAEAREPKLTTQWQGKEQQRWQHQESAKHLSLIPSSFTKYGACHRNNSAGNIRNRLGVRR</sequence>
<accession>M7ZPH4</accession>
<reference evidence="5" key="1">
    <citation type="journal article" date="2013" name="Nature">
        <title>Draft genome of the wheat A-genome progenitor Triticum urartu.</title>
        <authorList>
            <person name="Ling H.Q."/>
            <person name="Zhao S."/>
            <person name="Liu D."/>
            <person name="Wang J."/>
            <person name="Sun H."/>
            <person name="Zhang C."/>
            <person name="Fan H."/>
            <person name="Li D."/>
            <person name="Dong L."/>
            <person name="Tao Y."/>
            <person name="Gao C."/>
            <person name="Wu H."/>
            <person name="Li Y."/>
            <person name="Cui Y."/>
            <person name="Guo X."/>
            <person name="Zheng S."/>
            <person name="Wang B."/>
            <person name="Yu K."/>
            <person name="Liang Q."/>
            <person name="Yang W."/>
            <person name="Lou X."/>
            <person name="Chen J."/>
            <person name="Feng M."/>
            <person name="Jian J."/>
            <person name="Zhang X."/>
            <person name="Luo G."/>
            <person name="Jiang Y."/>
            <person name="Liu J."/>
            <person name="Wang Z."/>
            <person name="Sha Y."/>
            <person name="Zhang B."/>
            <person name="Wu H."/>
            <person name="Tang D."/>
            <person name="Shen Q."/>
            <person name="Xue P."/>
            <person name="Zou S."/>
            <person name="Wang X."/>
            <person name="Liu X."/>
            <person name="Wang F."/>
            <person name="Yang Y."/>
            <person name="An X."/>
            <person name="Dong Z."/>
            <person name="Zhang K."/>
            <person name="Zhang X."/>
            <person name="Luo M.C."/>
            <person name="Dvorak J."/>
            <person name="Tong Y."/>
            <person name="Wang J."/>
            <person name="Yang H."/>
            <person name="Li Z."/>
            <person name="Wang D."/>
            <person name="Zhang A."/>
            <person name="Wang J."/>
        </authorList>
    </citation>
    <scope>NUCLEOTIDE SEQUENCE</scope>
</reference>
<evidence type="ECO:0000256" key="2">
    <source>
        <dbReference type="ARBA" id="ARBA00023242"/>
    </source>
</evidence>
<dbReference type="GO" id="GO:0005634">
    <property type="term" value="C:nucleus"/>
    <property type="evidence" value="ECO:0007669"/>
    <property type="project" value="UniProtKB-SubCell"/>
</dbReference>
<dbReference type="Pfam" id="PF08711">
    <property type="entry name" value="Med26"/>
    <property type="match status" value="1"/>
</dbReference>